<comment type="caution">
    <text evidence="1">The sequence shown here is derived from an EMBL/GenBank/DDBJ whole genome shotgun (WGS) entry which is preliminary data.</text>
</comment>
<gene>
    <name evidence="1" type="ORF">LTS18_008186</name>
</gene>
<evidence type="ECO:0000313" key="2">
    <source>
        <dbReference type="Proteomes" id="UP001186974"/>
    </source>
</evidence>
<proteinExistence type="predicted"/>
<keyword evidence="2" id="KW-1185">Reference proteome</keyword>
<reference evidence="1" key="1">
    <citation type="submission" date="2024-09" db="EMBL/GenBank/DDBJ databases">
        <title>Black Yeasts Isolated from many extreme environments.</title>
        <authorList>
            <person name="Coleine C."/>
            <person name="Stajich J.E."/>
            <person name="Selbmann L."/>
        </authorList>
    </citation>
    <scope>NUCLEOTIDE SEQUENCE</scope>
    <source>
        <strain evidence="1">CCFEE 5737</strain>
    </source>
</reference>
<sequence>MTEPSRGVTSLDSEAQKVNYDCSAVATEGVSIDLGVDHALTSSPSLRIASGPKQEYGQASVNLREDLYSSSEARKTSEGARKVSLAIITEGSHHYDQKGTGSSPNSSDPAEEEDPVTLSKAHPRYTDGLVDRLNIYLTNHGLDVSQEHKAYLNSIILSGMLLVHLTVATTNVRSTCPDYRAIALDTGAVLVILHQTRLRQALLCSIQCEHLKTTVVLLELWFRGYIKLAYVRAGESATNFAWFKKRVDAKFAVANTTVVNELAKHFVAQMEQEDDTKKPADVDAEQWLVDEVTRYCVTRREYITARVAQMEATQQQADVVTIKIPDDVEASPEADTAVQHNDTAAVANLPESPSLTSKRVVKTHGWAIKMLAGQGASLARP</sequence>
<organism evidence="1 2">
    <name type="scientific">Coniosporium uncinatum</name>
    <dbReference type="NCBI Taxonomy" id="93489"/>
    <lineage>
        <taxon>Eukaryota</taxon>
        <taxon>Fungi</taxon>
        <taxon>Dikarya</taxon>
        <taxon>Ascomycota</taxon>
        <taxon>Pezizomycotina</taxon>
        <taxon>Dothideomycetes</taxon>
        <taxon>Dothideomycetes incertae sedis</taxon>
        <taxon>Coniosporium</taxon>
    </lineage>
</organism>
<dbReference type="Proteomes" id="UP001186974">
    <property type="component" value="Unassembled WGS sequence"/>
</dbReference>
<name>A0ACC3DX35_9PEZI</name>
<accession>A0ACC3DX35</accession>
<dbReference type="EMBL" id="JAWDJW010000211">
    <property type="protein sequence ID" value="KAK3081299.1"/>
    <property type="molecule type" value="Genomic_DNA"/>
</dbReference>
<protein>
    <submittedName>
        <fullName evidence="1">Uncharacterized protein</fullName>
    </submittedName>
</protein>
<evidence type="ECO:0000313" key="1">
    <source>
        <dbReference type="EMBL" id="KAK3081299.1"/>
    </source>
</evidence>
<feature type="non-terminal residue" evidence="1">
    <location>
        <position position="1"/>
    </location>
</feature>